<evidence type="ECO:0000256" key="3">
    <source>
        <dbReference type="SAM" id="SignalP"/>
    </source>
</evidence>
<sequence>MEHAFFRSARMLAAGALTLLVSAPVHAQQFDLSPEQPGRLHTQKDPKAASALPKDFKFARAGVLTVAVAVGAPPITAYATDAKTVIGFDPDLASLVAESLGLKLELLSVAWADWPLGLTSGKYDAVISNVGVTEQRKRKFDFSTYRQGLHGFYVKKDGPITSIKEPKDVAGLRIIVSSGTIQERILLEWDKQNTANGLKPLELQYYDDDAAADLALQSGRADANLGPNAVQAWQAATLGRKRLVGTINAGWPLTAEVGVTTRKGSGLAEPISIVIDGLIASGQYQATLSRWNLTPEGLQASKVNPPGLPAN</sequence>
<feature type="chain" id="PRO_5030067886" evidence="3">
    <location>
        <begin position="28"/>
        <end position="311"/>
    </location>
</feature>
<dbReference type="RefSeq" id="WP_060717952.1">
    <property type="nucleotide sequence ID" value="NZ_JABFNP010000004.1"/>
</dbReference>
<evidence type="ECO:0000256" key="2">
    <source>
        <dbReference type="ARBA" id="ARBA00022729"/>
    </source>
</evidence>
<dbReference type="GeneID" id="60684061"/>
<comment type="caution">
    <text evidence="5">The sequence shown here is derived from an EMBL/GenBank/DDBJ whole genome shotgun (WGS) entry which is preliminary data.</text>
</comment>
<dbReference type="Pfam" id="PF00497">
    <property type="entry name" value="SBP_bac_3"/>
    <property type="match status" value="1"/>
</dbReference>
<feature type="domain" description="Solute-binding protein family 3/N-terminal" evidence="4">
    <location>
        <begin position="63"/>
        <end position="296"/>
    </location>
</feature>
<proteinExistence type="predicted"/>
<dbReference type="Proteomes" id="UP000436911">
    <property type="component" value="Unassembled WGS sequence"/>
</dbReference>
<evidence type="ECO:0000313" key="5">
    <source>
        <dbReference type="EMBL" id="KAA3520691.1"/>
    </source>
</evidence>
<organism evidence="5 6">
    <name type="scientific">Agrobacterium vitis</name>
    <name type="common">Rhizobium vitis</name>
    <dbReference type="NCBI Taxonomy" id="373"/>
    <lineage>
        <taxon>Bacteria</taxon>
        <taxon>Pseudomonadati</taxon>
        <taxon>Pseudomonadota</taxon>
        <taxon>Alphaproteobacteria</taxon>
        <taxon>Hyphomicrobiales</taxon>
        <taxon>Rhizobiaceae</taxon>
        <taxon>Rhizobium/Agrobacterium group</taxon>
        <taxon>Agrobacterium</taxon>
    </lineage>
</organism>
<dbReference type="SMART" id="SM00062">
    <property type="entry name" value="PBPb"/>
    <property type="match status" value="1"/>
</dbReference>
<feature type="signal peptide" evidence="3">
    <location>
        <begin position="1"/>
        <end position="27"/>
    </location>
</feature>
<protein>
    <submittedName>
        <fullName evidence="5">ABC transporter substrate-binding protein</fullName>
    </submittedName>
</protein>
<dbReference type="SUPFAM" id="SSF53850">
    <property type="entry name" value="Periplasmic binding protein-like II"/>
    <property type="match status" value="1"/>
</dbReference>
<dbReference type="GO" id="GO:0042597">
    <property type="term" value="C:periplasmic space"/>
    <property type="evidence" value="ECO:0007669"/>
    <property type="project" value="UniProtKB-SubCell"/>
</dbReference>
<dbReference type="AlphaFoldDB" id="A0A368NPE2"/>
<accession>A0A368NPE2</accession>
<dbReference type="OrthoDB" id="5419093at2"/>
<dbReference type="Gene3D" id="3.40.190.10">
    <property type="entry name" value="Periplasmic binding protein-like II"/>
    <property type="match status" value="2"/>
</dbReference>
<dbReference type="PANTHER" id="PTHR35936">
    <property type="entry name" value="MEMBRANE-BOUND LYTIC MUREIN TRANSGLYCOSYLASE F"/>
    <property type="match status" value="1"/>
</dbReference>
<gene>
    <name evidence="5" type="ORF">DXT89_25235</name>
</gene>
<comment type="subcellular location">
    <subcellularLocation>
        <location evidence="1">Periplasm</location>
    </subcellularLocation>
</comment>
<evidence type="ECO:0000313" key="6">
    <source>
        <dbReference type="Proteomes" id="UP000436911"/>
    </source>
</evidence>
<keyword evidence="2 3" id="KW-0732">Signal</keyword>
<evidence type="ECO:0000256" key="1">
    <source>
        <dbReference type="ARBA" id="ARBA00004418"/>
    </source>
</evidence>
<dbReference type="CDD" id="cd01004">
    <property type="entry name" value="PBP2_MidA_like"/>
    <property type="match status" value="1"/>
</dbReference>
<name>A0A368NPE2_AGRVI</name>
<reference evidence="5 6" key="1">
    <citation type="submission" date="2018-08" db="EMBL/GenBank/DDBJ databases">
        <title>Genome sequencing of Agrobacterium vitis strain ICMP 10754.</title>
        <authorList>
            <person name="Visnovsky S.B."/>
            <person name="Pitman A.R."/>
        </authorList>
    </citation>
    <scope>NUCLEOTIDE SEQUENCE [LARGE SCALE GENOMIC DNA]</scope>
    <source>
        <strain evidence="5 6">ICMP 10754</strain>
    </source>
</reference>
<dbReference type="EMBL" id="QUSG01000027">
    <property type="protein sequence ID" value="KAA3520691.1"/>
    <property type="molecule type" value="Genomic_DNA"/>
</dbReference>
<evidence type="ECO:0000259" key="4">
    <source>
        <dbReference type="SMART" id="SM00062"/>
    </source>
</evidence>
<dbReference type="InterPro" id="IPR001638">
    <property type="entry name" value="Solute-binding_3/MltF_N"/>
</dbReference>
<dbReference type="PANTHER" id="PTHR35936:SF17">
    <property type="entry name" value="ARGININE-BINDING EXTRACELLULAR PROTEIN ARTP"/>
    <property type="match status" value="1"/>
</dbReference>